<name>N2BCP6_9HELI</name>
<evidence type="ECO:0000313" key="1">
    <source>
        <dbReference type="EMBL" id="EMZ36253.1"/>
    </source>
</evidence>
<dbReference type="EMBL" id="AQFW01000029">
    <property type="protein sequence ID" value="EMZ36253.1"/>
    <property type="molecule type" value="Genomic_DNA"/>
</dbReference>
<dbReference type="AlphaFoldDB" id="N2BCP6"/>
<comment type="caution">
    <text evidence="1">The sequence shown here is derived from an EMBL/GenBank/DDBJ whole genome shotgun (WGS) entry which is preliminary data.</text>
</comment>
<dbReference type="PATRIC" id="fig|1235804.3.peg.2648"/>
<accession>N2BCP6</accession>
<dbReference type="InterPro" id="IPR025562">
    <property type="entry name" value="Tae4"/>
</dbReference>
<dbReference type="Gene3D" id="3.90.1720.70">
    <property type="match status" value="1"/>
</dbReference>
<dbReference type="RefSeq" id="WP_004085249.1">
    <property type="nucleotide sequence ID" value="NZ_KB822509.1"/>
</dbReference>
<dbReference type="Pfam" id="PF14113">
    <property type="entry name" value="Tae4"/>
    <property type="match status" value="1"/>
</dbReference>
<sequence length="248" mass="29085">MSNICKVKCGDKEISIKIQRPSFKSVEKGYREINALPQEQENEAKDLIYSLLITQNYTQLESLQIADYYKQVAARYVKIGGGAYNQFINDMDKYYNTCALRVSYALNYSTHPINTMDRQVMGRGYQGDDKQTYYLGVFDIIELLKLNWKELTWKQPTYTQVKEKIKCGCSEDFYHNMTSKDENQQFFEELQSIQRKGIVAMIGTSGLRHTTLWNGNDFVDVDFGYYNFLKETNYIVKDLYFWDLIEGE</sequence>
<dbReference type="Proteomes" id="UP000012527">
    <property type="component" value="Unassembled WGS sequence"/>
</dbReference>
<reference evidence="1 2" key="1">
    <citation type="submission" date="2013-02" db="EMBL/GenBank/DDBJ databases">
        <title>The Genome Sequence of Helicobacter bilis WiWa.</title>
        <authorList>
            <consortium name="The Broad Institute Genome Sequencing Platform"/>
            <person name="Ward D."/>
            <person name="Overstreet A.-M.C."/>
            <person name="Ramer-Tait A.E."/>
            <person name="Phillips G.J."/>
            <person name="Wannemuehler M.J."/>
            <person name="Walker B."/>
            <person name="Young S.K."/>
            <person name="Zeng Q."/>
            <person name="Gargeya S."/>
            <person name="Fitzgerald M."/>
            <person name="Haas B."/>
            <person name="Abouelleil A."/>
            <person name="Alvarado L."/>
            <person name="Arachchi H.M."/>
            <person name="Berlin A.M."/>
            <person name="Chapman S.B."/>
            <person name="Dewar J."/>
            <person name="Goldberg J."/>
            <person name="Griggs A."/>
            <person name="Gujja S."/>
            <person name="Hansen M."/>
            <person name="Howarth C."/>
            <person name="Imamovic A."/>
            <person name="Larimer J."/>
            <person name="McCowan C."/>
            <person name="Murphy C."/>
            <person name="Neiman D."/>
            <person name="Pearson M."/>
            <person name="Priest M."/>
            <person name="Roberts A."/>
            <person name="Saif S."/>
            <person name="Shea T."/>
            <person name="Sisk P."/>
            <person name="Sykes S."/>
            <person name="Wortman J."/>
            <person name="Nusbaum C."/>
            <person name="Birren B."/>
        </authorList>
    </citation>
    <scope>NUCLEOTIDE SEQUENCE [LARGE SCALE GENOMIC DNA]</scope>
    <source>
        <strain evidence="1 2">WiWa</strain>
    </source>
</reference>
<evidence type="ECO:0000313" key="2">
    <source>
        <dbReference type="Proteomes" id="UP000012527"/>
    </source>
</evidence>
<dbReference type="HOGENOM" id="CLU_097486_0_0_7"/>
<proteinExistence type="predicted"/>
<organism evidence="1 2">
    <name type="scientific">Helicobacter bilis WiWa</name>
    <dbReference type="NCBI Taxonomy" id="1235804"/>
    <lineage>
        <taxon>Bacteria</taxon>
        <taxon>Pseudomonadati</taxon>
        <taxon>Campylobacterota</taxon>
        <taxon>Epsilonproteobacteria</taxon>
        <taxon>Campylobacterales</taxon>
        <taxon>Helicobacteraceae</taxon>
        <taxon>Helicobacter</taxon>
    </lineage>
</organism>
<dbReference type="GeneID" id="68902181"/>
<protein>
    <submittedName>
        <fullName evidence="1">Uncharacterized protein</fullName>
    </submittedName>
</protein>
<gene>
    <name evidence="1" type="ORF">C826_02407</name>
</gene>